<evidence type="ECO:0000256" key="1">
    <source>
        <dbReference type="SAM" id="Coils"/>
    </source>
</evidence>
<keyword evidence="3" id="KW-1185">Reference proteome</keyword>
<sequence length="150" mass="17855">MSKFDFDEKLKELRELYFEKHPVINPDENLFTPLSLVEKEQKILEYLQVCMSDSAQLTAKIEALTDQNAPIEEINALKDKLIDLEEHKDIFEHKLEFIRSGETDDQRKEKLKRQLLDLELKRSKLKLIQKDTAKIDIKIKQKLEIYKKLK</sequence>
<gene>
    <name evidence="2" type="ORF">RT41_GL001570</name>
</gene>
<dbReference type="EMBL" id="JXJU01000006">
    <property type="protein sequence ID" value="PCR99764.1"/>
    <property type="molecule type" value="Genomic_DNA"/>
</dbReference>
<evidence type="ECO:0000313" key="2">
    <source>
        <dbReference type="EMBL" id="PCR99764.1"/>
    </source>
</evidence>
<feature type="coiled-coil region" evidence="1">
    <location>
        <begin position="74"/>
        <end position="128"/>
    </location>
</feature>
<comment type="caution">
    <text evidence="2">The sequence shown here is derived from an EMBL/GenBank/DDBJ whole genome shotgun (WGS) entry which is preliminary data.</text>
</comment>
<organism evidence="2 3">
    <name type="scientific">Lactococcus fujiensis JCM 16395</name>
    <dbReference type="NCBI Taxonomy" id="1291764"/>
    <lineage>
        <taxon>Bacteria</taxon>
        <taxon>Bacillati</taxon>
        <taxon>Bacillota</taxon>
        <taxon>Bacilli</taxon>
        <taxon>Lactobacillales</taxon>
        <taxon>Streptococcaceae</taxon>
        <taxon>Lactococcus</taxon>
    </lineage>
</organism>
<proteinExistence type="predicted"/>
<evidence type="ECO:0000313" key="3">
    <source>
        <dbReference type="Proteomes" id="UP000218181"/>
    </source>
</evidence>
<protein>
    <submittedName>
        <fullName evidence="2">Uncharacterized protein</fullName>
    </submittedName>
</protein>
<reference evidence="2 3" key="1">
    <citation type="submission" date="2014-12" db="EMBL/GenBank/DDBJ databases">
        <title>Draft genome sequences of 10 type strains of Lactococcus.</title>
        <authorList>
            <person name="Sun Z."/>
            <person name="Zhong Z."/>
            <person name="Liu W."/>
            <person name="Zhang W."/>
            <person name="Zhang H."/>
        </authorList>
    </citation>
    <scope>NUCLEOTIDE SEQUENCE [LARGE SCALE GENOMIC DNA]</scope>
    <source>
        <strain evidence="2 3">JCM 16395</strain>
    </source>
</reference>
<dbReference type="AlphaFoldDB" id="A0A2A5RKP7"/>
<accession>A0A2A5RKP7</accession>
<dbReference type="Proteomes" id="UP000218181">
    <property type="component" value="Unassembled WGS sequence"/>
</dbReference>
<keyword evidence="1" id="KW-0175">Coiled coil</keyword>
<dbReference type="STRING" id="1291764.GCA_001311235_01766"/>
<dbReference type="OrthoDB" id="2242809at2"/>
<name>A0A2A5RKP7_9LACT</name>
<dbReference type="RefSeq" id="WP_096818089.1">
    <property type="nucleotide sequence ID" value="NZ_JXJU01000006.1"/>
</dbReference>